<gene>
    <name evidence="2" type="ORF">NCCP691_36520</name>
</gene>
<name>A0ABQ4Q908_9BURK</name>
<evidence type="ECO:0000313" key="2">
    <source>
        <dbReference type="EMBL" id="GIZ53638.1"/>
    </source>
</evidence>
<evidence type="ECO:0000313" key="3">
    <source>
        <dbReference type="Proteomes" id="UP000887222"/>
    </source>
</evidence>
<dbReference type="Proteomes" id="UP000887222">
    <property type="component" value="Unassembled WGS sequence"/>
</dbReference>
<dbReference type="RefSeq" id="WP_220810054.1">
    <property type="nucleotide sequence ID" value="NZ_BPMK01000019.1"/>
</dbReference>
<keyword evidence="1" id="KW-1133">Transmembrane helix</keyword>
<sequence length="90" mass="10198">MTALEAVLHGVGLFALFRIYPSVEKGTMRAAFAWAALSWAAFSARVIFFGENVSWFEKPGWIAAHTALCFGVIPLVRWEAGRRNRRKQRE</sequence>
<keyword evidence="1" id="KW-0472">Membrane</keyword>
<keyword evidence="3" id="KW-1185">Reference proteome</keyword>
<keyword evidence="1" id="KW-0812">Transmembrane</keyword>
<protein>
    <submittedName>
        <fullName evidence="2">Uncharacterized protein</fullName>
    </submittedName>
</protein>
<feature type="transmembrane region" description="Helical" evidence="1">
    <location>
        <begin position="60"/>
        <end position="80"/>
    </location>
</feature>
<reference evidence="2 3" key="1">
    <citation type="journal article" date="2022" name="Int. J. Syst. Evol. Microbiol.">
        <title>Noviherbaspirillum aridicola sp. nov., isolated from an arid soil in Pakistan.</title>
        <authorList>
            <person name="Khan I.U."/>
            <person name="Saqib M."/>
            <person name="Amin A."/>
            <person name="Hussain F."/>
            <person name="Li L."/>
            <person name="Liu Y.H."/>
            <person name="Fang B.Z."/>
            <person name="Ahmed I."/>
            <person name="Li W.J."/>
        </authorList>
    </citation>
    <scope>NUCLEOTIDE SEQUENCE [LARGE SCALE GENOMIC DNA]</scope>
    <source>
        <strain evidence="2 3">NCCP-691</strain>
    </source>
</reference>
<comment type="caution">
    <text evidence="2">The sequence shown here is derived from an EMBL/GenBank/DDBJ whole genome shotgun (WGS) entry which is preliminary data.</text>
</comment>
<evidence type="ECO:0000256" key="1">
    <source>
        <dbReference type="SAM" id="Phobius"/>
    </source>
</evidence>
<proteinExistence type="predicted"/>
<dbReference type="EMBL" id="BPMK01000019">
    <property type="protein sequence ID" value="GIZ53638.1"/>
    <property type="molecule type" value="Genomic_DNA"/>
</dbReference>
<accession>A0ABQ4Q908</accession>
<feature type="transmembrane region" description="Helical" evidence="1">
    <location>
        <begin position="30"/>
        <end position="48"/>
    </location>
</feature>
<organism evidence="2 3">
    <name type="scientific">Noviherbaspirillum aridicola</name>
    <dbReference type="NCBI Taxonomy" id="2849687"/>
    <lineage>
        <taxon>Bacteria</taxon>
        <taxon>Pseudomonadati</taxon>
        <taxon>Pseudomonadota</taxon>
        <taxon>Betaproteobacteria</taxon>
        <taxon>Burkholderiales</taxon>
        <taxon>Oxalobacteraceae</taxon>
        <taxon>Noviherbaspirillum</taxon>
    </lineage>
</organism>